<dbReference type="InterPro" id="IPR019926">
    <property type="entry name" value="Ribosomal_uL3_CS"/>
</dbReference>
<evidence type="ECO:0000256" key="4">
    <source>
        <dbReference type="ARBA" id="ARBA00022980"/>
    </source>
</evidence>
<dbReference type="InterPro" id="IPR019927">
    <property type="entry name" value="Ribosomal_uL3_bac/org-type"/>
</dbReference>
<dbReference type="GO" id="GO:0022625">
    <property type="term" value="C:cytosolic large ribosomal subunit"/>
    <property type="evidence" value="ECO:0007669"/>
    <property type="project" value="TreeGrafter"/>
</dbReference>
<dbReference type="GO" id="GO:0003735">
    <property type="term" value="F:structural constituent of ribosome"/>
    <property type="evidence" value="ECO:0007669"/>
    <property type="project" value="UniProtKB-UniRule"/>
</dbReference>
<dbReference type="EMBL" id="CP062983">
    <property type="protein sequence ID" value="QPC85176.1"/>
    <property type="molecule type" value="Genomic_DNA"/>
</dbReference>
<dbReference type="GO" id="GO:0019843">
    <property type="term" value="F:rRNA binding"/>
    <property type="evidence" value="ECO:0007669"/>
    <property type="project" value="UniProtKB-UniRule"/>
</dbReference>
<dbReference type="PROSITE" id="PS00474">
    <property type="entry name" value="RIBOSOMAL_L3"/>
    <property type="match status" value="1"/>
</dbReference>
<sequence>MMKGMIGRKVGMTQVFDEQGNVIPVTVIEAGPCYVTQIRDAERDGYAAIQLGFEETKPQRLTKGQIGHLQKNNLPALRILREFRVRNGDATELAEGVEIKVDVFSEGDVVDVIGTSKGRGFAGTIKRHGFARGPKTHGQSDRMRSPGSIGMCAAPGRTLKGQRMAGRMGNDRVTVQNLKVVRIDSEKNLLAVRGSVPGARGGIVIIKSAHQA</sequence>
<dbReference type="Pfam" id="PF00297">
    <property type="entry name" value="Ribosomal_L3"/>
    <property type="match status" value="1"/>
</dbReference>
<keyword evidence="5 7" id="KW-0687">Ribonucleoprotein</keyword>
<organism evidence="10 11">
    <name type="scientific">Phototrophicus methaneseepsis</name>
    <dbReference type="NCBI Taxonomy" id="2710758"/>
    <lineage>
        <taxon>Bacteria</taxon>
        <taxon>Bacillati</taxon>
        <taxon>Chloroflexota</taxon>
        <taxon>Candidatus Thermofontia</taxon>
        <taxon>Phototrophicales</taxon>
        <taxon>Phototrophicaceae</taxon>
        <taxon>Phototrophicus</taxon>
    </lineage>
</organism>
<keyword evidence="3 7" id="KW-0694">RNA-binding</keyword>
<dbReference type="HAMAP" id="MF_01325_B">
    <property type="entry name" value="Ribosomal_uL3_B"/>
    <property type="match status" value="1"/>
</dbReference>
<keyword evidence="2 7" id="KW-0699">rRNA-binding</keyword>
<keyword evidence="4 7" id="KW-0689">Ribosomal protein</keyword>
<dbReference type="PANTHER" id="PTHR11229:SF16">
    <property type="entry name" value="LARGE RIBOSOMAL SUBUNIT PROTEIN UL3C"/>
    <property type="match status" value="1"/>
</dbReference>
<dbReference type="FunFam" id="2.40.30.10:FF:000004">
    <property type="entry name" value="50S ribosomal protein L3"/>
    <property type="match status" value="1"/>
</dbReference>
<dbReference type="PANTHER" id="PTHR11229">
    <property type="entry name" value="50S RIBOSOMAL PROTEIN L3"/>
    <property type="match status" value="1"/>
</dbReference>
<name>A0A7S8EDW8_9CHLR</name>
<evidence type="ECO:0000256" key="9">
    <source>
        <dbReference type="RuleBase" id="RU003906"/>
    </source>
</evidence>
<evidence type="ECO:0000313" key="10">
    <source>
        <dbReference type="EMBL" id="QPC85176.1"/>
    </source>
</evidence>
<dbReference type="SUPFAM" id="SSF50447">
    <property type="entry name" value="Translation proteins"/>
    <property type="match status" value="1"/>
</dbReference>
<reference evidence="10 11" key="1">
    <citation type="submission" date="2020-02" db="EMBL/GenBank/DDBJ databases">
        <authorList>
            <person name="Zheng R.K."/>
            <person name="Sun C.M."/>
        </authorList>
    </citation>
    <scope>NUCLEOTIDE SEQUENCE [LARGE SCALE GENOMIC DNA]</scope>
    <source>
        <strain evidence="11">rifampicinis</strain>
    </source>
</reference>
<dbReference type="KEGG" id="pmet:G4Y79_10620"/>
<accession>A0A7S8EDW8</accession>
<keyword evidence="11" id="KW-1185">Reference proteome</keyword>
<evidence type="ECO:0000256" key="3">
    <source>
        <dbReference type="ARBA" id="ARBA00022884"/>
    </source>
</evidence>
<evidence type="ECO:0000256" key="8">
    <source>
        <dbReference type="RuleBase" id="RU003905"/>
    </source>
</evidence>
<evidence type="ECO:0000256" key="7">
    <source>
        <dbReference type="HAMAP-Rule" id="MF_01325"/>
    </source>
</evidence>
<evidence type="ECO:0000256" key="1">
    <source>
        <dbReference type="ARBA" id="ARBA00006540"/>
    </source>
</evidence>
<dbReference type="InterPro" id="IPR009000">
    <property type="entry name" value="Transl_B-barrel_sf"/>
</dbReference>
<dbReference type="Gene3D" id="3.30.160.810">
    <property type="match status" value="1"/>
</dbReference>
<evidence type="ECO:0000256" key="5">
    <source>
        <dbReference type="ARBA" id="ARBA00023274"/>
    </source>
</evidence>
<dbReference type="Proteomes" id="UP000594468">
    <property type="component" value="Chromosome"/>
</dbReference>
<dbReference type="FunFam" id="3.30.160.810:FF:000001">
    <property type="entry name" value="50S ribosomal protein L3"/>
    <property type="match status" value="1"/>
</dbReference>
<evidence type="ECO:0000256" key="6">
    <source>
        <dbReference type="ARBA" id="ARBA00035243"/>
    </source>
</evidence>
<gene>
    <name evidence="7 10" type="primary">rplC</name>
    <name evidence="10" type="ORF">G4Y79_10620</name>
</gene>
<comment type="subunit">
    <text evidence="7 9">Part of the 50S ribosomal subunit. Forms a cluster with proteins L14 and L19.</text>
</comment>
<evidence type="ECO:0000313" key="11">
    <source>
        <dbReference type="Proteomes" id="UP000594468"/>
    </source>
</evidence>
<comment type="function">
    <text evidence="7 9">One of the primary rRNA binding proteins, it binds directly near the 3'-end of the 23S rRNA, where it nucleates assembly of the 50S subunit.</text>
</comment>
<dbReference type="AlphaFoldDB" id="A0A7S8EDW8"/>
<dbReference type="NCBIfam" id="TIGR03625">
    <property type="entry name" value="L3_bact"/>
    <property type="match status" value="1"/>
</dbReference>
<dbReference type="RefSeq" id="WP_195173239.1">
    <property type="nucleotide sequence ID" value="NZ_CP062983.1"/>
</dbReference>
<comment type="similarity">
    <text evidence="1 7 8">Belongs to the universal ribosomal protein uL3 family.</text>
</comment>
<dbReference type="GO" id="GO:0006412">
    <property type="term" value="P:translation"/>
    <property type="evidence" value="ECO:0007669"/>
    <property type="project" value="UniProtKB-UniRule"/>
</dbReference>
<protein>
    <recommendedName>
        <fullName evidence="6 7">Large ribosomal subunit protein uL3</fullName>
    </recommendedName>
</protein>
<proteinExistence type="inferred from homology"/>
<dbReference type="InterPro" id="IPR000597">
    <property type="entry name" value="Ribosomal_uL3"/>
</dbReference>
<evidence type="ECO:0000256" key="2">
    <source>
        <dbReference type="ARBA" id="ARBA00022730"/>
    </source>
</evidence>
<dbReference type="Gene3D" id="2.40.30.10">
    <property type="entry name" value="Translation factors"/>
    <property type="match status" value="1"/>
</dbReference>